<dbReference type="InterPro" id="IPR059176">
    <property type="entry name" value="UDP-X_N"/>
</dbReference>
<evidence type="ECO:0000313" key="3">
    <source>
        <dbReference type="EMBL" id="MST34769.1"/>
    </source>
</evidence>
<dbReference type="Pfam" id="PF00293">
    <property type="entry name" value="NUDIX"/>
    <property type="match status" value="1"/>
</dbReference>
<dbReference type="SUPFAM" id="SSF55811">
    <property type="entry name" value="Nudix"/>
    <property type="match status" value="1"/>
</dbReference>
<comment type="similarity">
    <text evidence="1">Belongs to the Nudix hydrolase family.</text>
</comment>
<dbReference type="InterPro" id="IPR015797">
    <property type="entry name" value="NUDIX_hydrolase-like_dom_sf"/>
</dbReference>
<dbReference type="PANTHER" id="PTHR43736:SF1">
    <property type="entry name" value="DIHYDRONEOPTERIN TRIPHOSPHATE DIPHOSPHATASE"/>
    <property type="match status" value="1"/>
</dbReference>
<feature type="domain" description="Nudix hydrolase" evidence="2">
    <location>
        <begin position="78"/>
        <end position="186"/>
    </location>
</feature>
<reference evidence="3 4" key="1">
    <citation type="submission" date="2019-11" db="EMBL/GenBank/DDBJ databases">
        <title>Acidiferrimicrobium australis gen. nov., sp. nov., an acidophilic and obligately heterotrophic, member of the Actinobacteria that catalyses dissimilatory oxido- reduction of iron isolated from metal-rich acidic water in Chile.</title>
        <authorList>
            <person name="Gonzalez D."/>
            <person name="Huber K."/>
            <person name="Hedrich S."/>
            <person name="Rojas-Villalobos C."/>
            <person name="Quatrini R."/>
            <person name="Dinamarca M.A."/>
            <person name="Schwarz A."/>
            <person name="Canales C."/>
            <person name="Nancucheo I."/>
        </authorList>
    </citation>
    <scope>NUCLEOTIDE SEQUENCE [LARGE SCALE GENOMIC DNA]</scope>
    <source>
        <strain evidence="3 4">USS-CCA1</strain>
    </source>
</reference>
<protein>
    <submittedName>
        <fullName evidence="3">NUDIX domain-containing protein</fullName>
    </submittedName>
</protein>
<evidence type="ECO:0000259" key="2">
    <source>
        <dbReference type="PROSITE" id="PS51462"/>
    </source>
</evidence>
<dbReference type="Gene3D" id="6.10.250.1120">
    <property type="match status" value="1"/>
</dbReference>
<dbReference type="InterPro" id="IPR000086">
    <property type="entry name" value="NUDIX_hydrolase_dom"/>
</dbReference>
<organism evidence="3 4">
    <name type="scientific">Acidiferrimicrobium australe</name>
    <dbReference type="NCBI Taxonomy" id="2664430"/>
    <lineage>
        <taxon>Bacteria</taxon>
        <taxon>Bacillati</taxon>
        <taxon>Actinomycetota</taxon>
        <taxon>Acidimicrobiia</taxon>
        <taxon>Acidimicrobiales</taxon>
        <taxon>Acidimicrobiaceae</taxon>
        <taxon>Acidiferrimicrobium</taxon>
    </lineage>
</organism>
<evidence type="ECO:0000256" key="1">
    <source>
        <dbReference type="ARBA" id="ARBA00005582"/>
    </source>
</evidence>
<dbReference type="Pfam" id="PF12535">
    <property type="entry name" value="Nudix_N"/>
    <property type="match status" value="1"/>
</dbReference>
<dbReference type="PANTHER" id="PTHR43736">
    <property type="entry name" value="ADP-RIBOSE PYROPHOSPHATASE"/>
    <property type="match status" value="1"/>
</dbReference>
<dbReference type="Proteomes" id="UP000437736">
    <property type="component" value="Unassembled WGS sequence"/>
</dbReference>
<dbReference type="Gene3D" id="3.90.79.10">
    <property type="entry name" value="Nucleoside Triphosphate Pyrophosphohydrolase"/>
    <property type="match status" value="1"/>
</dbReference>
<evidence type="ECO:0000313" key="4">
    <source>
        <dbReference type="Proteomes" id="UP000437736"/>
    </source>
</evidence>
<dbReference type="EMBL" id="WJHE01001206">
    <property type="protein sequence ID" value="MST34769.1"/>
    <property type="molecule type" value="Genomic_DNA"/>
</dbReference>
<name>A0ABW9QY29_9ACTN</name>
<comment type="caution">
    <text evidence="3">The sequence shown here is derived from an EMBL/GenBank/DDBJ whole genome shotgun (WGS) entry which is preliminary data.</text>
</comment>
<dbReference type="PROSITE" id="PS51462">
    <property type="entry name" value="NUDIX"/>
    <property type="match status" value="1"/>
</dbReference>
<sequence length="186" mass="19978">MEPSVSELDLIRWSEALAGIARTGLGFTDSLYERERYEEILRVAADIRVAATDGSPSTPEVVDAWLASVGRGVTGYVTPKVAVGAVVGNDRGEILLLQRGDSGMWLYPTGWADIGYSPAEVAVKEVLEETGIEAEPVRLIGVLDGQRFGSRGLPFYSVVFHLRAVGGDLAPHSRSPANRRPPGSRS</sequence>
<keyword evidence="4" id="KW-1185">Reference proteome</keyword>
<gene>
    <name evidence="3" type="ORF">GHK86_18835</name>
</gene>
<accession>A0ABW9QY29</accession>
<proteinExistence type="inferred from homology"/>